<evidence type="ECO:0000313" key="4">
    <source>
        <dbReference type="Proteomes" id="UP000184514"/>
    </source>
</evidence>
<dbReference type="AlphaFoldDB" id="A0A1L9P1H3"/>
<evidence type="ECO:0000256" key="1">
    <source>
        <dbReference type="ARBA" id="ARBA00022723"/>
    </source>
</evidence>
<sequence>MSEFLFPTRPTTSIPVKGESAAFPINRIFCVGRNYAAHAVEMGGVPEYGSPFYFTKAPTHAIPSGSETPYPLGTENYHHEMEFSILIGKDTFRVSEDEAMDAVYGYCASLDMTRRDLQAHSKDKRQPWDTAKDFEDGAVFAEAIKAADFGAIGDQRITLAVNGEMRQDATLADLIHSVPKVIADLSKYYQLSAGDVIMTGTPAGVGAVVAGDHLHGEITGLAPVELRVGKPL</sequence>
<dbReference type="GO" id="GO:0046872">
    <property type="term" value="F:metal ion binding"/>
    <property type="evidence" value="ECO:0007669"/>
    <property type="project" value="UniProtKB-KW"/>
</dbReference>
<dbReference type="STRING" id="696762.PFRI_03790"/>
<comment type="caution">
    <text evidence="3">The sequence shown here is derived from an EMBL/GenBank/DDBJ whole genome shotgun (WGS) entry which is preliminary data.</text>
</comment>
<reference evidence="3 4" key="1">
    <citation type="submission" date="2016-10" db="EMBL/GenBank/DDBJ databases">
        <title>Genome sequence of Planktotalea frisia SH6-1.</title>
        <authorList>
            <person name="Poehlein A."/>
            <person name="Bakenhus I."/>
            <person name="Voget S."/>
            <person name="Brinkhoff T."/>
            <person name="Simon M."/>
        </authorList>
    </citation>
    <scope>NUCLEOTIDE SEQUENCE [LARGE SCALE GENOMIC DNA]</scope>
    <source>
        <strain evidence="3 4">SH6-1</strain>
    </source>
</reference>
<feature type="domain" description="Fumarylacetoacetase-like C-terminal" evidence="2">
    <location>
        <begin position="28"/>
        <end position="228"/>
    </location>
</feature>
<dbReference type="OrthoDB" id="5197601at2"/>
<dbReference type="RefSeq" id="WP_072629078.1">
    <property type="nucleotide sequence ID" value="NZ_MLCB01000029.1"/>
</dbReference>
<keyword evidence="4" id="KW-1185">Reference proteome</keyword>
<evidence type="ECO:0000313" key="3">
    <source>
        <dbReference type="EMBL" id="OJI95377.1"/>
    </source>
</evidence>
<gene>
    <name evidence="3" type="primary">nagK</name>
    <name evidence="3" type="ORF">PFRI_03790</name>
</gene>
<dbReference type="Gene3D" id="3.90.850.10">
    <property type="entry name" value="Fumarylacetoacetase-like, C-terminal domain"/>
    <property type="match status" value="1"/>
</dbReference>
<dbReference type="GO" id="GO:0018773">
    <property type="term" value="F:acetylpyruvate hydrolase activity"/>
    <property type="evidence" value="ECO:0007669"/>
    <property type="project" value="TreeGrafter"/>
</dbReference>
<name>A0A1L9P1H3_9RHOB</name>
<dbReference type="EMBL" id="MLCB01000029">
    <property type="protein sequence ID" value="OJI95377.1"/>
    <property type="molecule type" value="Genomic_DNA"/>
</dbReference>
<organism evidence="3 4">
    <name type="scientific">Planktotalea frisia</name>
    <dbReference type="NCBI Taxonomy" id="696762"/>
    <lineage>
        <taxon>Bacteria</taxon>
        <taxon>Pseudomonadati</taxon>
        <taxon>Pseudomonadota</taxon>
        <taxon>Alphaproteobacteria</taxon>
        <taxon>Rhodobacterales</taxon>
        <taxon>Paracoccaceae</taxon>
        <taxon>Planktotalea</taxon>
    </lineage>
</organism>
<proteinExistence type="predicted"/>
<dbReference type="SUPFAM" id="SSF56529">
    <property type="entry name" value="FAH"/>
    <property type="match status" value="1"/>
</dbReference>
<dbReference type="GO" id="GO:0034545">
    <property type="term" value="F:fumarylpyruvate hydrolase activity"/>
    <property type="evidence" value="ECO:0007669"/>
    <property type="project" value="UniProtKB-EC"/>
</dbReference>
<dbReference type="Pfam" id="PF01557">
    <property type="entry name" value="FAA_hydrolase"/>
    <property type="match status" value="1"/>
</dbReference>
<evidence type="ECO:0000259" key="2">
    <source>
        <dbReference type="Pfam" id="PF01557"/>
    </source>
</evidence>
<dbReference type="EC" id="3.7.1.20" evidence="3"/>
<protein>
    <submittedName>
        <fullName evidence="3">Fumarylpyruvate hydrolase</fullName>
        <ecNumber evidence="3">3.7.1.20</ecNumber>
    </submittedName>
</protein>
<dbReference type="PANTHER" id="PTHR11820">
    <property type="entry name" value="ACYLPYRUVASE"/>
    <property type="match status" value="1"/>
</dbReference>
<keyword evidence="3" id="KW-0378">Hydrolase</keyword>
<keyword evidence="3" id="KW-0670">Pyruvate</keyword>
<accession>A0A1L9P1H3</accession>
<dbReference type="InterPro" id="IPR011234">
    <property type="entry name" value="Fumarylacetoacetase-like_C"/>
</dbReference>
<dbReference type="Proteomes" id="UP000184514">
    <property type="component" value="Unassembled WGS sequence"/>
</dbReference>
<dbReference type="PANTHER" id="PTHR11820:SF90">
    <property type="entry name" value="FLUTATHIONE S-TRANSFERASE"/>
    <property type="match status" value="1"/>
</dbReference>
<dbReference type="InterPro" id="IPR036663">
    <property type="entry name" value="Fumarylacetoacetase_C_sf"/>
</dbReference>
<keyword evidence="1" id="KW-0479">Metal-binding</keyword>